<dbReference type="Pfam" id="PF01757">
    <property type="entry name" value="Acyl_transf_3"/>
    <property type="match status" value="1"/>
</dbReference>
<keyword evidence="1" id="KW-0812">Transmembrane</keyword>
<keyword evidence="3" id="KW-0808">Transferase</keyword>
<dbReference type="AlphaFoldDB" id="A0A323UKX4"/>
<evidence type="ECO:0000259" key="2">
    <source>
        <dbReference type="Pfam" id="PF01757"/>
    </source>
</evidence>
<dbReference type="InterPro" id="IPR050879">
    <property type="entry name" value="Acyltransferase_3"/>
</dbReference>
<dbReference type="Proteomes" id="UP000248134">
    <property type="component" value="Unassembled WGS sequence"/>
</dbReference>
<feature type="transmembrane region" description="Helical" evidence="1">
    <location>
        <begin position="217"/>
        <end position="234"/>
    </location>
</feature>
<feature type="transmembrane region" description="Helical" evidence="1">
    <location>
        <begin position="185"/>
        <end position="205"/>
    </location>
</feature>
<evidence type="ECO:0000313" key="4">
    <source>
        <dbReference type="Proteomes" id="UP000248134"/>
    </source>
</evidence>
<evidence type="ECO:0000256" key="1">
    <source>
        <dbReference type="SAM" id="Phobius"/>
    </source>
</evidence>
<feature type="transmembrane region" description="Helical" evidence="1">
    <location>
        <begin position="241"/>
        <end position="259"/>
    </location>
</feature>
<dbReference type="EMBL" id="QKQS01000010">
    <property type="protein sequence ID" value="PZA12813.1"/>
    <property type="molecule type" value="Genomic_DNA"/>
</dbReference>
<feature type="transmembrane region" description="Helical" evidence="1">
    <location>
        <begin position="94"/>
        <end position="114"/>
    </location>
</feature>
<feature type="transmembrane region" description="Helical" evidence="1">
    <location>
        <begin position="294"/>
        <end position="313"/>
    </location>
</feature>
<feature type="transmembrane region" description="Helical" evidence="1">
    <location>
        <begin position="319"/>
        <end position="341"/>
    </location>
</feature>
<reference evidence="3 4" key="1">
    <citation type="submission" date="2018-06" db="EMBL/GenBank/DDBJ databases">
        <title>Draft Whole-Genome Sequence of the purple photosynthetic bacterium Rhodospeudomonas palustris XCP.</title>
        <authorList>
            <person name="Rayyan A."/>
            <person name="Meyer T.E."/>
            <person name="Kyndt J.A."/>
        </authorList>
    </citation>
    <scope>NUCLEOTIDE SEQUENCE [LARGE SCALE GENOMIC DNA]</scope>
    <source>
        <strain evidence="3 4">XCP</strain>
    </source>
</reference>
<dbReference type="OrthoDB" id="9767863at2"/>
<organism evidence="3 4">
    <name type="scientific">Rhodopseudomonas palustris</name>
    <dbReference type="NCBI Taxonomy" id="1076"/>
    <lineage>
        <taxon>Bacteria</taxon>
        <taxon>Pseudomonadati</taxon>
        <taxon>Pseudomonadota</taxon>
        <taxon>Alphaproteobacteria</taxon>
        <taxon>Hyphomicrobiales</taxon>
        <taxon>Nitrobacteraceae</taxon>
        <taxon>Rhodopseudomonas</taxon>
    </lineage>
</organism>
<keyword evidence="1" id="KW-1133">Transmembrane helix</keyword>
<name>A0A323UKX4_RHOPL</name>
<keyword evidence="3" id="KW-0012">Acyltransferase</keyword>
<feature type="transmembrane region" description="Helical" evidence="1">
    <location>
        <begin position="56"/>
        <end position="74"/>
    </location>
</feature>
<keyword evidence="1" id="KW-0472">Membrane</keyword>
<evidence type="ECO:0000313" key="3">
    <source>
        <dbReference type="EMBL" id="PZA12813.1"/>
    </source>
</evidence>
<feature type="transmembrane region" description="Helical" evidence="1">
    <location>
        <begin position="126"/>
        <end position="146"/>
    </location>
</feature>
<feature type="domain" description="Acyltransferase 3" evidence="2">
    <location>
        <begin position="19"/>
        <end position="333"/>
    </location>
</feature>
<comment type="caution">
    <text evidence="3">The sequence shown here is derived from an EMBL/GenBank/DDBJ whole genome shotgun (WGS) entry which is preliminary data.</text>
</comment>
<dbReference type="PANTHER" id="PTHR23028">
    <property type="entry name" value="ACETYLTRANSFERASE"/>
    <property type="match status" value="1"/>
</dbReference>
<feature type="transmembrane region" description="Helical" evidence="1">
    <location>
        <begin position="265"/>
        <end position="282"/>
    </location>
</feature>
<feature type="transmembrane region" description="Helical" evidence="1">
    <location>
        <begin position="158"/>
        <end position="178"/>
    </location>
</feature>
<proteinExistence type="predicted"/>
<sequence length="379" mass="42556">MSLQSLGDRLDASAGRPSGFDYMKISLAISVIATHSVLTSYGQAADAAMWDTPARPFLRSVLPMFFGVSGFLVAASLDRCKTLIKFFGLRAIRIFPALAVEVVLSAFLIGPMLTTLALRDYFTDQLFFLYLLNAIGEIHYLLPGVFHDNPKPDTVNAQLWTVPYELYTYGAIGVLALAGVQRYRILGPLSVIVLVVFHFFARLWWHGWQYEPFNGNVPGLALMISGLVGLSLYYYRYQIPWRWSVFWCATAVALLGMYSRYGGEYFGALVVPYVAIFLGLTTPRRLAIVRDRDYSYGIYLYGFVIQQTFAATIPAGRVWWINILVCVPMAAILAAMSWHFVERPAQQLKSLVSALERHYLRITRRTTVLPQSAPARADA</sequence>
<dbReference type="PANTHER" id="PTHR23028:SF134">
    <property type="entry name" value="PUTATIVE (AFU_ORTHOLOGUE AFUA_4G08520)-RELATED"/>
    <property type="match status" value="1"/>
</dbReference>
<accession>A0A323UKX4</accession>
<dbReference type="GO" id="GO:0016747">
    <property type="term" value="F:acyltransferase activity, transferring groups other than amino-acyl groups"/>
    <property type="evidence" value="ECO:0007669"/>
    <property type="project" value="InterPro"/>
</dbReference>
<gene>
    <name evidence="3" type="ORF">DNX69_06360</name>
</gene>
<dbReference type="InterPro" id="IPR002656">
    <property type="entry name" value="Acyl_transf_3_dom"/>
</dbReference>
<protein>
    <submittedName>
        <fullName evidence="3">Acyltransferase</fullName>
    </submittedName>
</protein>
<dbReference type="RefSeq" id="WP_110785182.1">
    <property type="nucleotide sequence ID" value="NZ_QKQS01000010.1"/>
</dbReference>